<evidence type="ECO:0000313" key="2">
    <source>
        <dbReference type="EMBL" id="OTF69915.1"/>
    </source>
</evidence>
<keyword evidence="3" id="KW-1185">Reference proteome</keyword>
<accession>A0A1Y3ARV3</accession>
<reference evidence="2 3" key="1">
    <citation type="submission" date="2017-03" db="EMBL/GenBank/DDBJ databases">
        <title>Genome Survey of Euroglyphus maynei.</title>
        <authorList>
            <person name="Arlian L.G."/>
            <person name="Morgan M.S."/>
            <person name="Rider S.D."/>
        </authorList>
    </citation>
    <scope>NUCLEOTIDE SEQUENCE [LARGE SCALE GENOMIC DNA]</scope>
    <source>
        <strain evidence="2">Arlian Lab</strain>
        <tissue evidence="2">Whole body</tissue>
    </source>
</reference>
<organism evidence="2 3">
    <name type="scientific">Euroglyphus maynei</name>
    <name type="common">Mayne's house dust mite</name>
    <dbReference type="NCBI Taxonomy" id="6958"/>
    <lineage>
        <taxon>Eukaryota</taxon>
        <taxon>Metazoa</taxon>
        <taxon>Ecdysozoa</taxon>
        <taxon>Arthropoda</taxon>
        <taxon>Chelicerata</taxon>
        <taxon>Arachnida</taxon>
        <taxon>Acari</taxon>
        <taxon>Acariformes</taxon>
        <taxon>Sarcoptiformes</taxon>
        <taxon>Astigmata</taxon>
        <taxon>Psoroptidia</taxon>
        <taxon>Analgoidea</taxon>
        <taxon>Pyroglyphidae</taxon>
        <taxon>Pyroglyphinae</taxon>
        <taxon>Euroglyphus</taxon>
    </lineage>
</organism>
<evidence type="ECO:0000256" key="1">
    <source>
        <dbReference type="SAM" id="MobiDB-lite"/>
    </source>
</evidence>
<feature type="non-terminal residue" evidence="2">
    <location>
        <position position="204"/>
    </location>
</feature>
<comment type="caution">
    <text evidence="2">The sequence shown here is derived from an EMBL/GenBank/DDBJ whole genome shotgun (WGS) entry which is preliminary data.</text>
</comment>
<feature type="compositionally biased region" description="Low complexity" evidence="1">
    <location>
        <begin position="192"/>
        <end position="204"/>
    </location>
</feature>
<dbReference type="Proteomes" id="UP000194236">
    <property type="component" value="Unassembled WGS sequence"/>
</dbReference>
<dbReference type="EMBL" id="MUJZ01068154">
    <property type="protein sequence ID" value="OTF69915.1"/>
    <property type="molecule type" value="Genomic_DNA"/>
</dbReference>
<protein>
    <submittedName>
        <fullName evidence="2">Uncharacterized protein</fullName>
    </submittedName>
</protein>
<proteinExistence type="predicted"/>
<sequence length="204" mass="22477">MRCNISIESLIDSLPKPECAVDKSGNAGAELIPHEVVPTNDTNTTVTNHPHSNDNADSFLSDLAHLMNDNSKIALMESTFKTPNPSLETTVKAHADVTNGTTFDKIQKSLFDDHPLPTVEFHHQSNKSSSQPSIIIPVAEEDPDNQFRDVDEFLKSNFKESPINPTDTSMNADCRNEFIDAKITSSMPVSHSSKQIDQDSSIQQ</sequence>
<name>A0A1Y3ARV3_EURMA</name>
<dbReference type="AlphaFoldDB" id="A0A1Y3ARV3"/>
<feature type="region of interest" description="Disordered" evidence="1">
    <location>
        <begin position="183"/>
        <end position="204"/>
    </location>
</feature>
<gene>
    <name evidence="2" type="ORF">BLA29_002226</name>
</gene>
<evidence type="ECO:0000313" key="3">
    <source>
        <dbReference type="Proteomes" id="UP000194236"/>
    </source>
</evidence>